<evidence type="ECO:0000256" key="3">
    <source>
        <dbReference type="ARBA" id="ARBA00022989"/>
    </source>
</evidence>
<evidence type="ECO:0000256" key="4">
    <source>
        <dbReference type="ARBA" id="ARBA00023136"/>
    </source>
</evidence>
<proteinExistence type="predicted"/>
<dbReference type="EMBL" id="FNNU01000002">
    <property type="protein sequence ID" value="SDW78761.1"/>
    <property type="molecule type" value="Genomic_DNA"/>
</dbReference>
<dbReference type="Proteomes" id="UP000243778">
    <property type="component" value="Unassembled WGS sequence"/>
</dbReference>
<keyword evidence="3 5" id="KW-1133">Transmembrane helix</keyword>
<dbReference type="InterPro" id="IPR007343">
    <property type="entry name" value="Uncharacterised_pept_Zn_put"/>
</dbReference>
<dbReference type="OrthoDB" id="9774900at2"/>
<keyword evidence="7" id="KW-1185">Reference proteome</keyword>
<organism evidence="6 7">
    <name type="scientific">Pseudomonas kuykendallii</name>
    <dbReference type="NCBI Taxonomy" id="1007099"/>
    <lineage>
        <taxon>Bacteria</taxon>
        <taxon>Pseudomonadati</taxon>
        <taxon>Pseudomonadota</taxon>
        <taxon>Gammaproteobacteria</taxon>
        <taxon>Pseudomonadales</taxon>
        <taxon>Pseudomonadaceae</taxon>
        <taxon>Pseudomonas</taxon>
    </lineage>
</organism>
<evidence type="ECO:0000256" key="5">
    <source>
        <dbReference type="SAM" id="Phobius"/>
    </source>
</evidence>
<dbReference type="AlphaFoldDB" id="A0A1H2WDZ3"/>
<reference evidence="7" key="1">
    <citation type="submission" date="2016-10" db="EMBL/GenBank/DDBJ databases">
        <authorList>
            <person name="Varghese N."/>
            <person name="Submissions S."/>
        </authorList>
    </citation>
    <scope>NUCLEOTIDE SEQUENCE [LARGE SCALE GENOMIC DNA]</scope>
    <source>
        <strain evidence="7">NRRL B-59562</strain>
    </source>
</reference>
<keyword evidence="4 5" id="KW-0472">Membrane</keyword>
<evidence type="ECO:0008006" key="8">
    <source>
        <dbReference type="Google" id="ProtNLM"/>
    </source>
</evidence>
<keyword evidence="2 5" id="KW-0812">Transmembrane</keyword>
<accession>A0A1H2WDZ3</accession>
<evidence type="ECO:0000313" key="6">
    <source>
        <dbReference type="EMBL" id="SDW78761.1"/>
    </source>
</evidence>
<dbReference type="STRING" id="1007099.SAMN05216287_1517"/>
<dbReference type="PANTHER" id="PTHR30168:SF0">
    <property type="entry name" value="INNER MEMBRANE PROTEIN"/>
    <property type="match status" value="1"/>
</dbReference>
<dbReference type="GO" id="GO:0016020">
    <property type="term" value="C:membrane"/>
    <property type="evidence" value="ECO:0007669"/>
    <property type="project" value="UniProtKB-SubCell"/>
</dbReference>
<evidence type="ECO:0000256" key="2">
    <source>
        <dbReference type="ARBA" id="ARBA00022692"/>
    </source>
</evidence>
<comment type="subcellular location">
    <subcellularLocation>
        <location evidence="1">Membrane</location>
        <topology evidence="1">Single-pass membrane protein</topology>
    </subcellularLocation>
</comment>
<name>A0A1H2WDZ3_9PSED</name>
<gene>
    <name evidence="6" type="ORF">SAMN05216287_1517</name>
</gene>
<sequence length="285" mass="30557">MRWQRARRSENVTDGRSGGSGLRIGGGLGLGGIVAVVVISLLMGQDPLQILGQLSGQGSQVEQSQPADGRADPEVDFVSAILGDTEDTWAALFATGGGQYRQPELRLFSGGTNSACGYASSQVGPFYCSLDQKVYLDLGFFRELEQRFKAAGDFAQAYVIAHEVGHHVQNLLGVPATVDAARRSGQPMEGASGLSVRQELQADCYAGVWAFHAQKRLDWMEPGDLEEALNAASAIGDDQLQRKGQGRVVPDSFTHGTSQQRVRWFKAGFESGSPDSCDTFEAKAL</sequence>
<feature type="transmembrane region" description="Helical" evidence="5">
    <location>
        <begin position="21"/>
        <end position="43"/>
    </location>
</feature>
<dbReference type="Pfam" id="PF04228">
    <property type="entry name" value="Zn_peptidase"/>
    <property type="match status" value="1"/>
</dbReference>
<evidence type="ECO:0000313" key="7">
    <source>
        <dbReference type="Proteomes" id="UP000243778"/>
    </source>
</evidence>
<dbReference type="PANTHER" id="PTHR30168">
    <property type="entry name" value="PUTATIVE MEMBRANE PROTEIN YPFJ"/>
    <property type="match status" value="1"/>
</dbReference>
<evidence type="ECO:0000256" key="1">
    <source>
        <dbReference type="ARBA" id="ARBA00004167"/>
    </source>
</evidence>
<protein>
    <recommendedName>
        <fullName evidence="8">Neutral zinc metallopeptidase</fullName>
    </recommendedName>
</protein>
<dbReference type="RefSeq" id="WP_090226116.1">
    <property type="nucleotide sequence ID" value="NZ_CAURGU010000001.1"/>
</dbReference>